<gene>
    <name evidence="1" type="ORF">ACFP3H_08965</name>
</gene>
<evidence type="ECO:0000313" key="2">
    <source>
        <dbReference type="Proteomes" id="UP001596223"/>
    </source>
</evidence>
<keyword evidence="2" id="KW-1185">Reference proteome</keyword>
<protein>
    <submittedName>
        <fullName evidence="1">Uncharacterized protein</fullName>
    </submittedName>
</protein>
<accession>A0ABW1JQ04</accession>
<reference evidence="2" key="1">
    <citation type="journal article" date="2019" name="Int. J. Syst. Evol. Microbiol.">
        <title>The Global Catalogue of Microorganisms (GCM) 10K type strain sequencing project: providing services to taxonomists for standard genome sequencing and annotation.</title>
        <authorList>
            <consortium name="The Broad Institute Genomics Platform"/>
            <consortium name="The Broad Institute Genome Sequencing Center for Infectious Disease"/>
            <person name="Wu L."/>
            <person name="Ma J."/>
        </authorList>
    </citation>
    <scope>NUCLEOTIDE SEQUENCE [LARGE SCALE GENOMIC DNA]</scope>
    <source>
        <strain evidence="2">CCUG 36956</strain>
    </source>
</reference>
<organism evidence="1 2">
    <name type="scientific">Nocardia lasii</name>
    <dbReference type="NCBI Taxonomy" id="1616107"/>
    <lineage>
        <taxon>Bacteria</taxon>
        <taxon>Bacillati</taxon>
        <taxon>Actinomycetota</taxon>
        <taxon>Actinomycetes</taxon>
        <taxon>Mycobacteriales</taxon>
        <taxon>Nocardiaceae</taxon>
        <taxon>Nocardia</taxon>
    </lineage>
</organism>
<comment type="caution">
    <text evidence="1">The sequence shown here is derived from an EMBL/GenBank/DDBJ whole genome shotgun (WGS) entry which is preliminary data.</text>
</comment>
<sequence>MSDTFVVAARIPLGRDAFERWLVTPTPGTAVIENPDAMYAGWFWDGKSPDWRRAEEGVTPREYFADCFGEDTGGLTYVLRYRDGALEAYLMHFGFCESNIYTALVMLAAAGRASSEAAPSTVLFWAETSGSMFAADSDGWLATLLVGVDGARFVAETDLTATIAGLRAAEASYFDLLVRLAGAQESTGSGFATIARDPRYVDPVVLVES</sequence>
<name>A0ABW1JQ04_9NOCA</name>
<proteinExistence type="predicted"/>
<dbReference type="Proteomes" id="UP001596223">
    <property type="component" value="Unassembled WGS sequence"/>
</dbReference>
<dbReference type="RefSeq" id="WP_378602335.1">
    <property type="nucleotide sequence ID" value="NZ_JBHSQN010000003.1"/>
</dbReference>
<evidence type="ECO:0000313" key="1">
    <source>
        <dbReference type="EMBL" id="MFC6011179.1"/>
    </source>
</evidence>
<dbReference type="EMBL" id="JBHSQN010000003">
    <property type="protein sequence ID" value="MFC6011179.1"/>
    <property type="molecule type" value="Genomic_DNA"/>
</dbReference>